<protein>
    <recommendedName>
        <fullName evidence="1">Condensation domain-containing protein</fullName>
    </recommendedName>
</protein>
<evidence type="ECO:0000259" key="1">
    <source>
        <dbReference type="Pfam" id="PF00668"/>
    </source>
</evidence>
<organism evidence="2 3">
    <name type="scientific">Erwinia psidii</name>
    <dbReference type="NCBI Taxonomy" id="69224"/>
    <lineage>
        <taxon>Bacteria</taxon>
        <taxon>Pseudomonadati</taxon>
        <taxon>Pseudomonadota</taxon>
        <taxon>Gammaproteobacteria</taxon>
        <taxon>Enterobacterales</taxon>
        <taxon>Erwiniaceae</taxon>
        <taxon>Erwinia</taxon>
    </lineage>
</organism>
<accession>A0A3N6S1I6</accession>
<evidence type="ECO:0000313" key="2">
    <source>
        <dbReference type="EMBL" id="RQM38687.1"/>
    </source>
</evidence>
<comment type="caution">
    <text evidence="2">The sequence shown here is derived from an EMBL/GenBank/DDBJ whole genome shotgun (WGS) entry which is preliminary data.</text>
</comment>
<dbReference type="RefSeq" id="WP_124232695.1">
    <property type="nucleotide sequence ID" value="NZ_RHHM01000005.1"/>
</dbReference>
<evidence type="ECO:0000313" key="3">
    <source>
        <dbReference type="Proteomes" id="UP000279457"/>
    </source>
</evidence>
<keyword evidence="3" id="KW-1185">Reference proteome</keyword>
<feature type="domain" description="Condensation" evidence="1">
    <location>
        <begin position="16"/>
        <end position="145"/>
    </location>
</feature>
<dbReference type="Gene3D" id="3.30.559.30">
    <property type="entry name" value="Nonribosomal peptide synthetase, condensation domain"/>
    <property type="match status" value="1"/>
</dbReference>
<dbReference type="EMBL" id="RHHM01000005">
    <property type="protein sequence ID" value="RQM38687.1"/>
    <property type="molecule type" value="Genomic_DNA"/>
</dbReference>
<dbReference type="OrthoDB" id="6297021at2"/>
<dbReference type="GO" id="GO:0003824">
    <property type="term" value="F:catalytic activity"/>
    <property type="evidence" value="ECO:0007669"/>
    <property type="project" value="InterPro"/>
</dbReference>
<dbReference type="InterPro" id="IPR001242">
    <property type="entry name" value="Condensation_dom"/>
</dbReference>
<dbReference type="Pfam" id="PF00668">
    <property type="entry name" value="Condensation"/>
    <property type="match status" value="1"/>
</dbReference>
<name>A0A3N6S1I6_9GAMM</name>
<sequence length="179" mass="20633">MKAIKTESTAPLIWQLENTRFQRIKRLTETHGLSVLHLTYAVLSGYFSRITGEEEIVIDVPVHNRKNARQKDTVGLFAAVIPVKITLKLTRDTFFDVMKKAAEELRRCYKHQHLSITKINEQTKIKQKTGRAQLFDITLSFELFRLNVDMQGCVTRLEILSNHVSACFISTFLPKTAKR</sequence>
<reference evidence="2 3" key="1">
    <citation type="submission" date="2018-10" db="EMBL/GenBank/DDBJ databases">
        <title>Draft genome sequence for the type isolate of Erwinia psidii, agent causal of bacterial blight in guava (Psidium guajava) and wilt and die-back of Eucalyptus spp.</title>
        <authorList>
            <person name="Hermenegildo P.S."/>
            <person name="Santos S.A."/>
            <person name="Guimaraes L.M.S."/>
            <person name="Vidigal P.M.P."/>
            <person name="Pereira I.C."/>
            <person name="Badel J.L."/>
            <person name="Alfenas-Zerbini P."/>
            <person name="Ferreira M.A.S.V."/>
            <person name="Alfenas A.C."/>
        </authorList>
    </citation>
    <scope>NUCLEOTIDE SEQUENCE [LARGE SCALE GENOMIC DNA]</scope>
    <source>
        <strain evidence="2 3">IBSBF 435</strain>
    </source>
</reference>
<proteinExistence type="predicted"/>
<dbReference type="AlphaFoldDB" id="A0A3N6S1I6"/>
<dbReference type="SUPFAM" id="SSF52777">
    <property type="entry name" value="CoA-dependent acyltransferases"/>
    <property type="match status" value="1"/>
</dbReference>
<gene>
    <name evidence="2" type="ORF">EB241_08335</name>
</gene>
<dbReference type="Proteomes" id="UP000279457">
    <property type="component" value="Unassembled WGS sequence"/>
</dbReference>